<organism evidence="2">
    <name type="scientific">Ditylum brightwellii</name>
    <dbReference type="NCBI Taxonomy" id="49249"/>
    <lineage>
        <taxon>Eukaryota</taxon>
        <taxon>Sar</taxon>
        <taxon>Stramenopiles</taxon>
        <taxon>Ochrophyta</taxon>
        <taxon>Bacillariophyta</taxon>
        <taxon>Mediophyceae</taxon>
        <taxon>Lithodesmiophycidae</taxon>
        <taxon>Lithodesmiales</taxon>
        <taxon>Lithodesmiaceae</taxon>
        <taxon>Ditylum</taxon>
    </lineage>
</organism>
<protein>
    <recommendedName>
        <fullName evidence="3">HMA domain-containing protein</fullName>
    </recommendedName>
</protein>
<feature type="region of interest" description="Disordered" evidence="1">
    <location>
        <begin position="331"/>
        <end position="351"/>
    </location>
</feature>
<dbReference type="Gene3D" id="3.30.70.100">
    <property type="match status" value="1"/>
</dbReference>
<dbReference type="SUPFAM" id="SSF55008">
    <property type="entry name" value="HMA, heavy metal-associated domain"/>
    <property type="match status" value="1"/>
</dbReference>
<gene>
    <name evidence="2" type="ORF">DBRI00130_LOCUS29055</name>
</gene>
<sequence length="809" mass="85755">MSRRRGEFEHRTSIFEGAFRAWSHLGGLDPTDLENKTAAELDPLTNPLEEDLRLLNGKGVKGNSAENKEAAGGSGDDGGGNGVNEEGQDGGSNSAATPGVFSGKRREYPYEPLPRTGLSHPFVQAILSPWLGPDADQDAIQLGLTTLRTWWQHRRKGESGSAVAALGTDKMRGVVEGYTRHFFNLAHCLVTNDKEQPPRTLNNKMREVEKLRTKRNKKRAREEEAGKLAALALNVGLSHGLGTQLGAQFGAAPPAGEDPNLTPLERLHAAQRRQLAESGGIHSSLPGAGGLNQGLPPISEPTIPIKGKCIPGKVNLPSVVNQISSQASQLAHRGGGVSGSPGGAIGAGGLGSGVGNSQNSAPYGDPSTTPVVLVSGTGDIQISMSVEGITCAHCVKIVETVLRGCNGNKSPINGLLDAAADRVLNQVLIKIDQSSNAKRIAFESARNLAMVGYTAKAKEMSIESFKVNDYGRNNVDLSSLTAAFEVVGATDPRDVFDWHIPCACPDNGVLREDCPRHSQMNTRIFEAFDERKEQVEEYIIGCGKKYGKECTCGPDCSCKGCNVSNCRHKREASQAAGMSQNVHIAQNVMSQNVQAHHDSSGGGFQPGGVAAAIYSQHQQQQQQQQQQQDVLGSMAAVPGVMTNSRGELIQSGRQSGRNSLGSWGNSGFPQRGMSITSTSDVTFGRAMSGLSALSIDWENMEDFDVNVDHSAHINNGPMGGNTPGKHGGIVVDKEAAEGIMAGCNMLTGGDCNCGPTCVCIGCPMHDKIGEHVPSFQPAHGGRVQKRSSMKRSNPIDPDAAQNMQVSFKV</sequence>
<dbReference type="InterPro" id="IPR036163">
    <property type="entry name" value="HMA_dom_sf"/>
</dbReference>
<feature type="region of interest" description="Disordered" evidence="1">
    <location>
        <begin position="773"/>
        <end position="809"/>
    </location>
</feature>
<feature type="compositionally biased region" description="Gly residues" evidence="1">
    <location>
        <begin position="333"/>
        <end position="351"/>
    </location>
</feature>
<dbReference type="GO" id="GO:0046872">
    <property type="term" value="F:metal ion binding"/>
    <property type="evidence" value="ECO:0007669"/>
    <property type="project" value="InterPro"/>
</dbReference>
<evidence type="ECO:0000256" key="1">
    <source>
        <dbReference type="SAM" id="MobiDB-lite"/>
    </source>
</evidence>
<evidence type="ECO:0000313" key="2">
    <source>
        <dbReference type="EMBL" id="CAE4634116.1"/>
    </source>
</evidence>
<feature type="region of interest" description="Disordered" evidence="1">
    <location>
        <begin position="58"/>
        <end position="108"/>
    </location>
</feature>
<feature type="region of interest" description="Disordered" evidence="1">
    <location>
        <begin position="651"/>
        <end position="671"/>
    </location>
</feature>
<name>A0A7S4VVK7_9STRA</name>
<evidence type="ECO:0008006" key="3">
    <source>
        <dbReference type="Google" id="ProtNLM"/>
    </source>
</evidence>
<reference evidence="2" key="1">
    <citation type="submission" date="2021-01" db="EMBL/GenBank/DDBJ databases">
        <authorList>
            <person name="Corre E."/>
            <person name="Pelletier E."/>
            <person name="Niang G."/>
            <person name="Scheremetjew M."/>
            <person name="Finn R."/>
            <person name="Kale V."/>
            <person name="Holt S."/>
            <person name="Cochrane G."/>
            <person name="Meng A."/>
            <person name="Brown T."/>
            <person name="Cohen L."/>
        </authorList>
    </citation>
    <scope>NUCLEOTIDE SEQUENCE</scope>
    <source>
        <strain evidence="2">GSO104</strain>
    </source>
</reference>
<dbReference type="AlphaFoldDB" id="A0A7S4VVK7"/>
<feature type="compositionally biased region" description="Gly residues" evidence="1">
    <location>
        <begin position="72"/>
        <end position="82"/>
    </location>
</feature>
<dbReference type="EMBL" id="HBNS01037198">
    <property type="protein sequence ID" value="CAE4634116.1"/>
    <property type="molecule type" value="Transcribed_RNA"/>
</dbReference>
<proteinExistence type="predicted"/>
<accession>A0A7S4VVK7</accession>